<feature type="compositionally biased region" description="Basic residues" evidence="1">
    <location>
        <begin position="80"/>
        <end position="90"/>
    </location>
</feature>
<reference evidence="2" key="2">
    <citation type="journal article" date="2015" name="Data Brief">
        <title>Shoot transcriptome of the giant reed, Arundo donax.</title>
        <authorList>
            <person name="Barrero R.A."/>
            <person name="Guerrero F.D."/>
            <person name="Moolhuijzen P."/>
            <person name="Goolsby J.A."/>
            <person name="Tidwell J."/>
            <person name="Bellgard S.E."/>
            <person name="Bellgard M.I."/>
        </authorList>
    </citation>
    <scope>NUCLEOTIDE SEQUENCE</scope>
    <source>
        <tissue evidence="2">Shoot tissue taken approximately 20 cm above the soil surface</tissue>
    </source>
</reference>
<organism evidence="2">
    <name type="scientific">Arundo donax</name>
    <name type="common">Giant reed</name>
    <name type="synonym">Donax arundinaceus</name>
    <dbReference type="NCBI Taxonomy" id="35708"/>
    <lineage>
        <taxon>Eukaryota</taxon>
        <taxon>Viridiplantae</taxon>
        <taxon>Streptophyta</taxon>
        <taxon>Embryophyta</taxon>
        <taxon>Tracheophyta</taxon>
        <taxon>Spermatophyta</taxon>
        <taxon>Magnoliopsida</taxon>
        <taxon>Liliopsida</taxon>
        <taxon>Poales</taxon>
        <taxon>Poaceae</taxon>
        <taxon>PACMAD clade</taxon>
        <taxon>Arundinoideae</taxon>
        <taxon>Arundineae</taxon>
        <taxon>Arundo</taxon>
    </lineage>
</organism>
<feature type="region of interest" description="Disordered" evidence="1">
    <location>
        <begin position="37"/>
        <end position="97"/>
    </location>
</feature>
<dbReference type="AlphaFoldDB" id="A0A0A9B3M0"/>
<name>A0A0A9B3M0_ARUDO</name>
<dbReference type="EMBL" id="GBRH01242130">
    <property type="protein sequence ID" value="JAD55765.1"/>
    <property type="molecule type" value="Transcribed_RNA"/>
</dbReference>
<evidence type="ECO:0000256" key="1">
    <source>
        <dbReference type="SAM" id="MobiDB-lite"/>
    </source>
</evidence>
<reference evidence="2" key="1">
    <citation type="submission" date="2014-09" db="EMBL/GenBank/DDBJ databases">
        <authorList>
            <person name="Magalhaes I.L.F."/>
            <person name="Oliveira U."/>
            <person name="Santos F.R."/>
            <person name="Vidigal T.H.D.A."/>
            <person name="Brescovit A.D."/>
            <person name="Santos A.J."/>
        </authorList>
    </citation>
    <scope>NUCLEOTIDE SEQUENCE</scope>
    <source>
        <tissue evidence="2">Shoot tissue taken approximately 20 cm above the soil surface</tissue>
    </source>
</reference>
<evidence type="ECO:0000313" key="2">
    <source>
        <dbReference type="EMBL" id="JAD55765.1"/>
    </source>
</evidence>
<sequence>MPLLRAVMACSTSRSTGAAAAGDLIRRRIRYRRAGSLSATYSSSYPSAAPWRKEEQGTTSPRTKPRPSRWPRNWGTARPTPRRGSWRLRKPAPDESG</sequence>
<feature type="compositionally biased region" description="Low complexity" evidence="1">
    <location>
        <begin position="37"/>
        <end position="50"/>
    </location>
</feature>
<protein>
    <submittedName>
        <fullName evidence="2">Uncharacterized protein</fullName>
    </submittedName>
</protein>
<accession>A0A0A9B3M0</accession>
<proteinExistence type="predicted"/>